<feature type="transmembrane region" description="Helical" evidence="1">
    <location>
        <begin position="50"/>
        <end position="70"/>
    </location>
</feature>
<feature type="transmembrane region" description="Helical" evidence="1">
    <location>
        <begin position="86"/>
        <end position="104"/>
    </location>
</feature>
<sequence length="187" mass="21066">MRDICTPKFLQELFGRKTSLITIAITMTFSFLVTGLLWRLSLPDQNWPLWQIITFCLLSVDISGGVIANLSQGTNHYYQESVKRRCIFLLIHIQPLLLALLFNQSLLTCTMVWLGAMIGALFVSELLKDCREQALTGASMAGLGCILLISYSKLPISMTALLSLHLIKLLFAFSVNHYTTAWSKDYQ</sequence>
<evidence type="ECO:0000256" key="1">
    <source>
        <dbReference type="SAM" id="Phobius"/>
    </source>
</evidence>
<feature type="transmembrane region" description="Helical" evidence="1">
    <location>
        <begin position="134"/>
        <end position="152"/>
    </location>
</feature>
<dbReference type="RefSeq" id="WP_002926723.1">
    <property type="nucleotide sequence ID" value="NZ_LS483346.1"/>
</dbReference>
<keyword evidence="1" id="KW-1133">Transmembrane helix</keyword>
<feature type="transmembrane region" description="Helical" evidence="1">
    <location>
        <begin position="158"/>
        <end position="178"/>
    </location>
</feature>
<evidence type="ECO:0000313" key="2">
    <source>
        <dbReference type="EMBL" id="SQF35858.1"/>
    </source>
</evidence>
<feature type="transmembrane region" description="Helical" evidence="1">
    <location>
        <begin position="20"/>
        <end position="38"/>
    </location>
</feature>
<keyword evidence="1" id="KW-0812">Transmembrane</keyword>
<accession>A0A2X3V988</accession>
<protein>
    <submittedName>
        <fullName evidence="2">Uncharacterized protein</fullName>
    </submittedName>
</protein>
<dbReference type="Proteomes" id="UP000249623">
    <property type="component" value="Chromosome 1"/>
</dbReference>
<proteinExistence type="predicted"/>
<feature type="transmembrane region" description="Helical" evidence="1">
    <location>
        <begin position="110"/>
        <end position="127"/>
    </location>
</feature>
<organism evidence="2 3">
    <name type="scientific">Streptococcus sanguinis</name>
    <dbReference type="NCBI Taxonomy" id="1305"/>
    <lineage>
        <taxon>Bacteria</taxon>
        <taxon>Bacillati</taxon>
        <taxon>Bacillota</taxon>
        <taxon>Bacilli</taxon>
        <taxon>Lactobacillales</taxon>
        <taxon>Streptococcaceae</taxon>
        <taxon>Streptococcus</taxon>
    </lineage>
</organism>
<dbReference type="EMBL" id="LS483346">
    <property type="protein sequence ID" value="SQF35858.1"/>
    <property type="molecule type" value="Genomic_DNA"/>
</dbReference>
<name>A0A2X3V988_STRSA</name>
<gene>
    <name evidence="2" type="ORF">NCTC11085_01999</name>
</gene>
<keyword evidence="1" id="KW-0472">Membrane</keyword>
<reference evidence="2 3" key="1">
    <citation type="submission" date="2018-06" db="EMBL/GenBank/DDBJ databases">
        <authorList>
            <consortium name="Pathogen Informatics"/>
            <person name="Doyle S."/>
        </authorList>
    </citation>
    <scope>NUCLEOTIDE SEQUENCE [LARGE SCALE GENOMIC DNA]</scope>
    <source>
        <strain evidence="2 3">NCTC11085</strain>
    </source>
</reference>
<evidence type="ECO:0000313" key="3">
    <source>
        <dbReference type="Proteomes" id="UP000249623"/>
    </source>
</evidence>
<dbReference type="AlphaFoldDB" id="A0A2X3V988"/>